<dbReference type="AlphaFoldDB" id="A1UHG2"/>
<dbReference type="STRING" id="189918.Mkms_3076"/>
<dbReference type="EMBL" id="CP000518">
    <property type="protein sequence ID" value="ABL92270.1"/>
    <property type="molecule type" value="Genomic_DNA"/>
</dbReference>
<evidence type="ECO:0000313" key="1">
    <source>
        <dbReference type="EMBL" id="ABL92270.1"/>
    </source>
</evidence>
<dbReference type="KEGG" id="mkm:Mkms_3076"/>
<reference evidence="1" key="1">
    <citation type="submission" date="2006-12" db="EMBL/GenBank/DDBJ databases">
        <title>Complete sequence of chromosome of Mycobacterium sp. KMS.</title>
        <authorList>
            <consortium name="US DOE Joint Genome Institute"/>
            <person name="Copeland A."/>
            <person name="Lucas S."/>
            <person name="Lapidus A."/>
            <person name="Barry K."/>
            <person name="Detter J.C."/>
            <person name="Glavina del Rio T."/>
            <person name="Hammon N."/>
            <person name="Israni S."/>
            <person name="Dalin E."/>
            <person name="Tice H."/>
            <person name="Pitluck S."/>
            <person name="Kiss H."/>
            <person name="Brettin T."/>
            <person name="Bruce D."/>
            <person name="Han C."/>
            <person name="Tapia R."/>
            <person name="Gilna P."/>
            <person name="Schmutz J."/>
            <person name="Larimer F."/>
            <person name="Land M."/>
            <person name="Hauser L."/>
            <person name="Kyrpides N."/>
            <person name="Mikhailova N."/>
            <person name="Miller C.D."/>
            <person name="Richardson P."/>
        </authorList>
    </citation>
    <scope>NUCLEOTIDE SEQUENCE [LARGE SCALE GENOMIC DNA]</scope>
    <source>
        <strain evidence="1">KMS</strain>
    </source>
</reference>
<evidence type="ECO:0008006" key="2">
    <source>
        <dbReference type="Google" id="ProtNLM"/>
    </source>
</evidence>
<dbReference type="InterPro" id="IPR057369">
    <property type="entry name" value="VG15"/>
</dbReference>
<proteinExistence type="predicted"/>
<dbReference type="OrthoDB" id="5148145at2"/>
<gene>
    <name evidence="1" type="ordered locus">Mkms_3076</name>
</gene>
<accession>A1UHG2</accession>
<protein>
    <recommendedName>
        <fullName evidence="2">Phage head morphogenesis domain-containing protein</fullName>
    </recommendedName>
</protein>
<dbReference type="HOGENOM" id="CLU_1395010_0_0_11"/>
<sequence length="195" mass="21419">MTAVENYQTATAALSARTQTEVQAIYARLAAGEITQDTAAVLIAATVNRANAAATALADVWLVAQIEELSGIATTTVGLPAVDDSDRLIQAAMTILGDRDSVDMRLDRLARAEPLESAHRATVDAIKEQPLVQGWTRAMDGDPCQLCRWWWRQGRVWPKAHPFQRHKGCNCQPRIVLAENIQSTGYTRQLERNPA</sequence>
<dbReference type="Pfam" id="PF25310">
    <property type="entry name" value="VG15"/>
    <property type="match status" value="1"/>
</dbReference>
<name>A1UHG2_MYCSK</name>
<organism evidence="1">
    <name type="scientific">Mycobacterium sp. (strain KMS)</name>
    <dbReference type="NCBI Taxonomy" id="189918"/>
    <lineage>
        <taxon>Bacteria</taxon>
        <taxon>Bacillati</taxon>
        <taxon>Actinomycetota</taxon>
        <taxon>Actinomycetes</taxon>
        <taxon>Mycobacteriales</taxon>
        <taxon>Mycobacteriaceae</taxon>
        <taxon>Mycobacterium</taxon>
    </lineage>
</organism>